<gene>
    <name evidence="1" type="ORF">KC01_LOCUS1190</name>
</gene>
<sequence>MPIDYISQSALGPLPRIPLPVAHAVGFCSTQAPRSRGTEAHAEFLRNGKVFDARSPLSHVPADHSHHPALDLTPTKASTCIFSGVEFDFSLDTLRFNIQLLLGAPVVLCVQNALLRAASPCGSQTLRVFLCVLGSTSAM</sequence>
<protein>
    <submittedName>
        <fullName evidence="1">Uncharacterized protein</fullName>
    </submittedName>
</protein>
<evidence type="ECO:0000313" key="2">
    <source>
        <dbReference type="Proteomes" id="UP001497482"/>
    </source>
</evidence>
<evidence type="ECO:0000313" key="1">
    <source>
        <dbReference type="EMBL" id="CAL1568608.1"/>
    </source>
</evidence>
<name>A0AAV2IVH9_KNICA</name>
<dbReference type="AlphaFoldDB" id="A0AAV2IVH9"/>
<dbReference type="EMBL" id="OZ035823">
    <property type="protein sequence ID" value="CAL1568608.1"/>
    <property type="molecule type" value="Genomic_DNA"/>
</dbReference>
<keyword evidence="2" id="KW-1185">Reference proteome</keyword>
<reference evidence="1 2" key="1">
    <citation type="submission" date="2024-04" db="EMBL/GenBank/DDBJ databases">
        <authorList>
            <person name="Waldvogel A.-M."/>
            <person name="Schoenle A."/>
        </authorList>
    </citation>
    <scope>NUCLEOTIDE SEQUENCE [LARGE SCALE GENOMIC DNA]</scope>
</reference>
<dbReference type="Proteomes" id="UP001497482">
    <property type="component" value="Chromosome 1"/>
</dbReference>
<accession>A0AAV2IVH9</accession>
<organism evidence="1 2">
    <name type="scientific">Knipowitschia caucasica</name>
    <name type="common">Caucasian dwarf goby</name>
    <name type="synonym">Pomatoschistus caucasicus</name>
    <dbReference type="NCBI Taxonomy" id="637954"/>
    <lineage>
        <taxon>Eukaryota</taxon>
        <taxon>Metazoa</taxon>
        <taxon>Chordata</taxon>
        <taxon>Craniata</taxon>
        <taxon>Vertebrata</taxon>
        <taxon>Euteleostomi</taxon>
        <taxon>Actinopterygii</taxon>
        <taxon>Neopterygii</taxon>
        <taxon>Teleostei</taxon>
        <taxon>Neoteleostei</taxon>
        <taxon>Acanthomorphata</taxon>
        <taxon>Gobiaria</taxon>
        <taxon>Gobiiformes</taxon>
        <taxon>Gobioidei</taxon>
        <taxon>Gobiidae</taxon>
        <taxon>Gobiinae</taxon>
        <taxon>Knipowitschia</taxon>
    </lineage>
</organism>
<proteinExistence type="predicted"/>